<dbReference type="Pfam" id="PF00687">
    <property type="entry name" value="Ribosomal_L1"/>
    <property type="match status" value="1"/>
</dbReference>
<comment type="caution">
    <text evidence="5">The sequence shown here is derived from an EMBL/GenBank/DDBJ whole genome shotgun (WGS) entry which is preliminary data.</text>
</comment>
<evidence type="ECO:0000256" key="1">
    <source>
        <dbReference type="ARBA" id="ARBA00010531"/>
    </source>
</evidence>
<comment type="similarity">
    <text evidence="1">Belongs to the universal ribosomal protein uL1 family.</text>
</comment>
<dbReference type="InterPro" id="IPR028364">
    <property type="entry name" value="Ribosomal_uL1/biogenesis"/>
</dbReference>
<reference evidence="5 6" key="1">
    <citation type="journal article" date="2021" name="BMC Biol.">
        <title>Horizontally acquired antibacterial genes associated with adaptive radiation of ladybird beetles.</title>
        <authorList>
            <person name="Li H.S."/>
            <person name="Tang X.F."/>
            <person name="Huang Y.H."/>
            <person name="Xu Z.Y."/>
            <person name="Chen M.L."/>
            <person name="Du X.Y."/>
            <person name="Qiu B.Y."/>
            <person name="Chen P.T."/>
            <person name="Zhang W."/>
            <person name="Slipinski A."/>
            <person name="Escalona H.E."/>
            <person name="Waterhouse R.M."/>
            <person name="Zwick A."/>
            <person name="Pang H."/>
        </authorList>
    </citation>
    <scope>NUCLEOTIDE SEQUENCE [LARGE SCALE GENOMIC DNA]</scope>
    <source>
        <strain evidence="5">SYSU2018</strain>
    </source>
</reference>
<protein>
    <recommendedName>
        <fullName evidence="7">Mitochondrial ribosomal protein L1</fullName>
    </recommendedName>
</protein>
<dbReference type="Gene3D" id="3.40.50.790">
    <property type="match status" value="1"/>
</dbReference>
<sequence>MSFTQRFSLISLSSPLLKAWREPTQIILSRNYAARKGTRERKSKKKVKVEVEKVGFIPHALRSRDKLLASKASRKFDDSWKQTPVDVVYSMRYYRSKVYPFLEAVNCHRETHHPEVYNQPNAPLQAIFELNMQGEKKTRFVENFNRICGIQHPFDHGEERTIIAFAKDGDAQKSASEAGAQLAGGVELIKNIQNGKVSLQDFQFVIAHPDILHELSSLRGILKKKFPNPKAGTLDIHLDEVVYRYLHGINYTAKKDEFEKDFGVIETTIGTLNMDASHLEANFAALIEDVMIMKPKREGSFLMRTLLVSPPSRERFTIDYTSYLKDVNKQEKESEAQQSDELDQRAVIEN</sequence>
<proteinExistence type="inferred from homology"/>
<dbReference type="AlphaFoldDB" id="A0ABD2MY69"/>
<name>A0ABD2MY69_9CUCU</name>
<gene>
    <name evidence="5" type="ORF">HHI36_021929</name>
</gene>
<organism evidence="5 6">
    <name type="scientific">Cryptolaemus montrouzieri</name>
    <dbReference type="NCBI Taxonomy" id="559131"/>
    <lineage>
        <taxon>Eukaryota</taxon>
        <taxon>Metazoa</taxon>
        <taxon>Ecdysozoa</taxon>
        <taxon>Arthropoda</taxon>
        <taxon>Hexapoda</taxon>
        <taxon>Insecta</taxon>
        <taxon>Pterygota</taxon>
        <taxon>Neoptera</taxon>
        <taxon>Endopterygota</taxon>
        <taxon>Coleoptera</taxon>
        <taxon>Polyphaga</taxon>
        <taxon>Cucujiformia</taxon>
        <taxon>Coccinelloidea</taxon>
        <taxon>Coccinellidae</taxon>
        <taxon>Scymninae</taxon>
        <taxon>Scymnini</taxon>
        <taxon>Cryptolaemus</taxon>
    </lineage>
</organism>
<dbReference type="GO" id="GO:1990904">
    <property type="term" value="C:ribonucleoprotein complex"/>
    <property type="evidence" value="ECO:0007669"/>
    <property type="project" value="UniProtKB-KW"/>
</dbReference>
<evidence type="ECO:0000313" key="6">
    <source>
        <dbReference type="Proteomes" id="UP001516400"/>
    </source>
</evidence>
<dbReference type="PANTHER" id="PTHR36427">
    <property type="entry name" value="54S RIBOSOMAL PROTEIN L1, MITOCHONDRIAL"/>
    <property type="match status" value="1"/>
</dbReference>
<dbReference type="EMBL" id="JABFTP020000042">
    <property type="protein sequence ID" value="KAL3271443.1"/>
    <property type="molecule type" value="Genomic_DNA"/>
</dbReference>
<dbReference type="InterPro" id="IPR016095">
    <property type="entry name" value="Ribosomal_uL1_3-a/b-sand"/>
</dbReference>
<dbReference type="GO" id="GO:0005840">
    <property type="term" value="C:ribosome"/>
    <property type="evidence" value="ECO:0007669"/>
    <property type="project" value="UniProtKB-KW"/>
</dbReference>
<keyword evidence="6" id="KW-1185">Reference proteome</keyword>
<dbReference type="CDD" id="cd00403">
    <property type="entry name" value="Ribosomal_L1"/>
    <property type="match status" value="1"/>
</dbReference>
<keyword evidence="2" id="KW-0689">Ribosomal protein</keyword>
<feature type="region of interest" description="Disordered" evidence="4">
    <location>
        <begin position="331"/>
        <end position="350"/>
    </location>
</feature>
<evidence type="ECO:0000313" key="5">
    <source>
        <dbReference type="EMBL" id="KAL3271443.1"/>
    </source>
</evidence>
<dbReference type="SUPFAM" id="SSF56808">
    <property type="entry name" value="Ribosomal protein L1"/>
    <property type="match status" value="1"/>
</dbReference>
<dbReference type="PANTHER" id="PTHR36427:SF3">
    <property type="entry name" value="LARGE RIBOSOMAL SUBUNIT PROTEIN UL1M"/>
    <property type="match status" value="1"/>
</dbReference>
<accession>A0ABD2MY69</accession>
<evidence type="ECO:0000256" key="2">
    <source>
        <dbReference type="ARBA" id="ARBA00022980"/>
    </source>
</evidence>
<keyword evidence="3" id="KW-0687">Ribonucleoprotein</keyword>
<evidence type="ECO:0000256" key="4">
    <source>
        <dbReference type="SAM" id="MobiDB-lite"/>
    </source>
</evidence>
<evidence type="ECO:0000256" key="3">
    <source>
        <dbReference type="ARBA" id="ARBA00023274"/>
    </source>
</evidence>
<evidence type="ECO:0008006" key="7">
    <source>
        <dbReference type="Google" id="ProtNLM"/>
    </source>
</evidence>
<dbReference type="Gene3D" id="3.30.190.20">
    <property type="match status" value="1"/>
</dbReference>
<dbReference type="Proteomes" id="UP001516400">
    <property type="component" value="Unassembled WGS sequence"/>
</dbReference>
<dbReference type="InterPro" id="IPR023674">
    <property type="entry name" value="Ribosomal_uL1-like"/>
</dbReference>